<sequence>MFLIYCFMWSFIECFGLFGALVVTAYSFVGRFFTVVERGQCSEM</sequence>
<keyword evidence="1" id="KW-0472">Membrane</keyword>
<proteinExistence type="predicted"/>
<evidence type="ECO:0000313" key="2">
    <source>
        <dbReference type="EMBL" id="SAM58001.1"/>
    </source>
</evidence>
<protein>
    <submittedName>
        <fullName evidence="2">Uncharacterized protein</fullName>
    </submittedName>
</protein>
<dbReference type="EMBL" id="FKLO01000017">
    <property type="protein sequence ID" value="SAM58001.1"/>
    <property type="molecule type" value="Genomic_DNA"/>
</dbReference>
<reference evidence="3" key="1">
    <citation type="submission" date="2016-04" db="EMBL/GenBank/DDBJ databases">
        <authorList>
            <person name="Tagini F."/>
        </authorList>
    </citation>
    <scope>NUCLEOTIDE SEQUENCE [LARGE SCALE GENOMIC DNA]</scope>
    <source>
        <strain evidence="3">CHUV0807</strain>
    </source>
</reference>
<accession>A0A1C3H297</accession>
<evidence type="ECO:0000256" key="1">
    <source>
        <dbReference type="SAM" id="Phobius"/>
    </source>
</evidence>
<dbReference type="Proteomes" id="UP000190837">
    <property type="component" value="Unassembled WGS sequence"/>
</dbReference>
<evidence type="ECO:0000313" key="3">
    <source>
        <dbReference type="Proteomes" id="UP000190837"/>
    </source>
</evidence>
<gene>
    <name evidence="2" type="ORF">CHUV0807_0373</name>
</gene>
<feature type="transmembrane region" description="Helical" evidence="1">
    <location>
        <begin position="7"/>
        <end position="29"/>
    </location>
</feature>
<keyword evidence="1" id="KW-1133">Transmembrane helix</keyword>
<organism evidence="2 3">
    <name type="scientific">Cardiobacterium hominis</name>
    <dbReference type="NCBI Taxonomy" id="2718"/>
    <lineage>
        <taxon>Bacteria</taxon>
        <taxon>Pseudomonadati</taxon>
        <taxon>Pseudomonadota</taxon>
        <taxon>Gammaproteobacteria</taxon>
        <taxon>Cardiobacteriales</taxon>
        <taxon>Cardiobacteriaceae</taxon>
        <taxon>Cardiobacterium</taxon>
    </lineage>
</organism>
<keyword evidence="1" id="KW-0812">Transmembrane</keyword>
<name>A0A1C3H297_9GAMM</name>
<dbReference type="AlphaFoldDB" id="A0A1C3H297"/>